<dbReference type="AlphaFoldDB" id="A0A1Z4UZZ7"/>
<reference evidence="1 2" key="1">
    <citation type="submission" date="2017-06" db="EMBL/GenBank/DDBJ databases">
        <title>Genome sequencing of cyanobaciteial culture collection at National Institute for Environmental Studies (NIES).</title>
        <authorList>
            <person name="Hirose Y."/>
            <person name="Shimura Y."/>
            <person name="Fujisawa T."/>
            <person name="Nakamura Y."/>
            <person name="Kawachi M."/>
        </authorList>
    </citation>
    <scope>NUCLEOTIDE SEQUENCE [LARGE SCALE GENOMIC DNA]</scope>
    <source>
        <strain evidence="1 2">NIES-806</strain>
    </source>
</reference>
<protein>
    <submittedName>
        <fullName evidence="1">Uncharacterized protein</fullName>
    </submittedName>
</protein>
<gene>
    <name evidence="1" type="ORF">NIES806_10460</name>
</gene>
<dbReference type="RefSeq" id="WP_096664875.1">
    <property type="nucleotide sequence ID" value="NZ_AP018316.1"/>
</dbReference>
<dbReference type="OrthoDB" id="517192at2"/>
<organism evidence="1 2">
    <name type="scientific">Dolichospermum compactum NIES-806</name>
    <dbReference type="NCBI Taxonomy" id="1973481"/>
    <lineage>
        <taxon>Bacteria</taxon>
        <taxon>Bacillati</taxon>
        <taxon>Cyanobacteriota</taxon>
        <taxon>Cyanophyceae</taxon>
        <taxon>Nostocales</taxon>
        <taxon>Aphanizomenonaceae</taxon>
        <taxon>Dolichospermum</taxon>
        <taxon>Dolichospermum compactum</taxon>
    </lineage>
</organism>
<keyword evidence="2" id="KW-1185">Reference proteome</keyword>
<accession>A0A1Z4UZZ7</accession>
<dbReference type="Proteomes" id="UP000218702">
    <property type="component" value="Chromosome"/>
</dbReference>
<name>A0A1Z4UZZ7_9CYAN</name>
<dbReference type="EMBL" id="AP018316">
    <property type="protein sequence ID" value="BAZ84852.1"/>
    <property type="molecule type" value="Genomic_DNA"/>
</dbReference>
<evidence type="ECO:0000313" key="1">
    <source>
        <dbReference type="EMBL" id="BAZ84852.1"/>
    </source>
</evidence>
<dbReference type="KEGG" id="dcm:NIES806_10460"/>
<evidence type="ECO:0000313" key="2">
    <source>
        <dbReference type="Proteomes" id="UP000218702"/>
    </source>
</evidence>
<sequence>MANVTISDLHNAHGKKFIINLDDMDSISIFGGEYNDVHQILNYGVKALEFVLAIYAIDTISLLTRAFKK</sequence>
<proteinExistence type="predicted"/>